<dbReference type="GO" id="GO:0022857">
    <property type="term" value="F:transmembrane transporter activity"/>
    <property type="evidence" value="ECO:0007669"/>
    <property type="project" value="InterPro"/>
</dbReference>
<dbReference type="InterPro" id="IPR058625">
    <property type="entry name" value="MdtA-like_BSH"/>
</dbReference>
<dbReference type="InterPro" id="IPR058624">
    <property type="entry name" value="MdtA-like_HH"/>
</dbReference>
<dbReference type="Pfam" id="PF25876">
    <property type="entry name" value="HH_MFP_RND"/>
    <property type="match status" value="1"/>
</dbReference>
<reference evidence="7" key="1">
    <citation type="submission" date="2020-02" db="EMBL/GenBank/DDBJ databases">
        <authorList>
            <person name="Meier V. D."/>
        </authorList>
    </citation>
    <scope>NUCLEOTIDE SEQUENCE</scope>
    <source>
        <strain evidence="7">AVDCRST_MAG27</strain>
    </source>
</reference>
<evidence type="ECO:0000313" key="7">
    <source>
        <dbReference type="EMBL" id="CAA9263341.1"/>
    </source>
</evidence>
<dbReference type="Pfam" id="PF25967">
    <property type="entry name" value="RND-MFP_C"/>
    <property type="match status" value="1"/>
</dbReference>
<evidence type="ECO:0000259" key="4">
    <source>
        <dbReference type="Pfam" id="PF25917"/>
    </source>
</evidence>
<dbReference type="PANTHER" id="PTHR30158">
    <property type="entry name" value="ACRA/E-RELATED COMPONENT OF DRUG EFFLUX TRANSPORTER"/>
    <property type="match status" value="1"/>
</dbReference>
<dbReference type="PROSITE" id="PS51257">
    <property type="entry name" value="PROKAR_LIPOPROTEIN"/>
    <property type="match status" value="1"/>
</dbReference>
<dbReference type="Pfam" id="PF25917">
    <property type="entry name" value="BSH_RND"/>
    <property type="match status" value="1"/>
</dbReference>
<dbReference type="NCBIfam" id="TIGR01730">
    <property type="entry name" value="RND_mfp"/>
    <property type="match status" value="1"/>
</dbReference>
<dbReference type="InterPro" id="IPR058626">
    <property type="entry name" value="MdtA-like_b-barrel"/>
</dbReference>
<dbReference type="GO" id="GO:0005886">
    <property type="term" value="C:plasma membrane"/>
    <property type="evidence" value="ECO:0007669"/>
    <property type="project" value="TreeGrafter"/>
</dbReference>
<protein>
    <submittedName>
        <fullName evidence="7">RND efflux system, membrane fusion protein</fullName>
    </submittedName>
</protein>
<name>A0A6J4IVQ0_9PROT</name>
<evidence type="ECO:0000259" key="3">
    <source>
        <dbReference type="Pfam" id="PF25876"/>
    </source>
</evidence>
<feature type="domain" description="Multidrug resistance protein MdtA-like beta-barrel" evidence="5">
    <location>
        <begin position="221"/>
        <end position="308"/>
    </location>
</feature>
<evidence type="ECO:0000256" key="1">
    <source>
        <dbReference type="ARBA" id="ARBA00004196"/>
    </source>
</evidence>
<feature type="domain" description="Multidrug resistance protein MdtA-like alpha-helical hairpin" evidence="3">
    <location>
        <begin position="113"/>
        <end position="181"/>
    </location>
</feature>
<feature type="domain" description="Multidrug resistance protein MdtA-like C-terminal permuted SH3" evidence="6">
    <location>
        <begin position="315"/>
        <end position="375"/>
    </location>
</feature>
<feature type="domain" description="Multidrug resistance protein MdtA-like barrel-sandwich hybrid" evidence="4">
    <location>
        <begin position="72"/>
        <end position="209"/>
    </location>
</feature>
<gene>
    <name evidence="7" type="ORF">AVDCRST_MAG27-2653</name>
</gene>
<dbReference type="PANTHER" id="PTHR30158:SF24">
    <property type="entry name" value="HLYD FAMILY SECRETION PROTEIN"/>
    <property type="match status" value="1"/>
</dbReference>
<dbReference type="GO" id="GO:0030313">
    <property type="term" value="C:cell envelope"/>
    <property type="evidence" value="ECO:0007669"/>
    <property type="project" value="UniProtKB-SubCell"/>
</dbReference>
<evidence type="ECO:0000259" key="5">
    <source>
        <dbReference type="Pfam" id="PF25944"/>
    </source>
</evidence>
<evidence type="ECO:0000259" key="6">
    <source>
        <dbReference type="Pfam" id="PF25967"/>
    </source>
</evidence>
<dbReference type="Gene3D" id="2.40.30.170">
    <property type="match status" value="1"/>
</dbReference>
<comment type="subcellular location">
    <subcellularLocation>
        <location evidence="1">Cell envelope</location>
    </subcellularLocation>
</comment>
<sequence>MTIGDRDARPLARHRGRLLHALLALALLAGCDSHEEEPTAADIPPTVSVMPPMRREVIDWDEFTGRLVPTERVELRARVSGYLESIAFTGGQVVRRGDPLFRIDRRPFETAITDAEARLAAARSQVILADREFTRAGNLLQYRAGSEASLDQRAQALEAARAAVTQADAALQRARLDLEFSEIRAPISGRIGRHLVSPGNLVAGGEGSSATLLAVIVTMDPIDVSFDIDQAAALRYARLAESGGRLSSRDMANPVQLALADETGFPRTGRVVFVDNEADAGTGTVRLRARFANPRDLLLPGVFARIRLVASAPYQALLVPDAAVTTDQSRRVVYVLAQDNTLQMRQVELGPLHEGLRVIRGGLQGDEEVAVTGLTRARAGQPVVPVRPAPLQARSETGPPPAPLP</sequence>
<dbReference type="Gene3D" id="2.40.420.20">
    <property type="match status" value="1"/>
</dbReference>
<proteinExistence type="inferred from homology"/>
<dbReference type="Gene3D" id="2.40.50.100">
    <property type="match status" value="1"/>
</dbReference>
<dbReference type="AlphaFoldDB" id="A0A6J4IVQ0"/>
<organism evidence="7">
    <name type="scientific">uncultured Craurococcus sp</name>
    <dbReference type="NCBI Taxonomy" id="1135998"/>
    <lineage>
        <taxon>Bacteria</taxon>
        <taxon>Pseudomonadati</taxon>
        <taxon>Pseudomonadota</taxon>
        <taxon>Alphaproteobacteria</taxon>
        <taxon>Acetobacterales</taxon>
        <taxon>Acetobacteraceae</taxon>
        <taxon>Craurococcus</taxon>
        <taxon>environmental samples</taxon>
    </lineage>
</organism>
<dbReference type="GO" id="GO:0046677">
    <property type="term" value="P:response to antibiotic"/>
    <property type="evidence" value="ECO:0007669"/>
    <property type="project" value="TreeGrafter"/>
</dbReference>
<dbReference type="SUPFAM" id="SSF111369">
    <property type="entry name" value="HlyD-like secretion proteins"/>
    <property type="match status" value="1"/>
</dbReference>
<dbReference type="EMBL" id="CADCTD010000124">
    <property type="protein sequence ID" value="CAA9263341.1"/>
    <property type="molecule type" value="Genomic_DNA"/>
</dbReference>
<dbReference type="Gene3D" id="1.10.287.470">
    <property type="entry name" value="Helix hairpin bin"/>
    <property type="match status" value="1"/>
</dbReference>
<dbReference type="InterPro" id="IPR058627">
    <property type="entry name" value="MdtA-like_C"/>
</dbReference>
<dbReference type="InterPro" id="IPR006143">
    <property type="entry name" value="RND_pump_MFP"/>
</dbReference>
<accession>A0A6J4IVQ0</accession>
<evidence type="ECO:0000256" key="2">
    <source>
        <dbReference type="ARBA" id="ARBA00009477"/>
    </source>
</evidence>
<dbReference type="Pfam" id="PF25944">
    <property type="entry name" value="Beta-barrel_RND"/>
    <property type="match status" value="1"/>
</dbReference>
<comment type="similarity">
    <text evidence="2">Belongs to the membrane fusion protein (MFP) (TC 8.A.1) family.</text>
</comment>